<evidence type="ECO:0000256" key="10">
    <source>
        <dbReference type="ARBA" id="ARBA00023136"/>
    </source>
</evidence>
<keyword evidence="5" id="KW-0547">Nucleotide-binding</keyword>
<dbReference type="InterPro" id="IPR003820">
    <property type="entry name" value="KdpC"/>
</dbReference>
<dbReference type="AlphaFoldDB" id="A0A2X1RKY9"/>
<evidence type="ECO:0000256" key="1">
    <source>
        <dbReference type="ARBA" id="ARBA00022448"/>
    </source>
</evidence>
<feature type="region of interest" description="Disordered" evidence="11">
    <location>
        <begin position="22"/>
        <end position="44"/>
    </location>
</feature>
<proteinExistence type="predicted"/>
<dbReference type="PANTHER" id="PTHR30042:SF2">
    <property type="entry name" value="POTASSIUM-TRANSPORTING ATPASE KDPC SUBUNIT"/>
    <property type="match status" value="1"/>
</dbReference>
<sequence length="143" mass="14935">MRGSALIGQNFTAAGYFQGRPSATAETADNPMASGGSNLAASNPALDKAVSERVQALRAANPDADPRVPVELVTTSASGLDNNLTPAAALWQVPRVAQARQLSVEQVTQLVNQATQTPLLSFLGQPVVNILQLNMALDALKDK</sequence>
<evidence type="ECO:0000256" key="5">
    <source>
        <dbReference type="ARBA" id="ARBA00022741"/>
    </source>
</evidence>
<evidence type="ECO:0000256" key="11">
    <source>
        <dbReference type="SAM" id="MobiDB-lite"/>
    </source>
</evidence>
<dbReference type="EMBL" id="UASN01000021">
    <property type="protein sequence ID" value="SPX56436.1"/>
    <property type="molecule type" value="Genomic_DNA"/>
</dbReference>
<keyword evidence="1" id="KW-0813">Transport</keyword>
<dbReference type="NCBIfam" id="TIGR00681">
    <property type="entry name" value="kdpC"/>
    <property type="match status" value="1"/>
</dbReference>
<dbReference type="Pfam" id="PF02669">
    <property type="entry name" value="KdpC"/>
    <property type="match status" value="1"/>
</dbReference>
<keyword evidence="3" id="KW-0633">Potassium transport</keyword>
<evidence type="ECO:0000256" key="3">
    <source>
        <dbReference type="ARBA" id="ARBA00022538"/>
    </source>
</evidence>
<evidence type="ECO:0000256" key="6">
    <source>
        <dbReference type="ARBA" id="ARBA00022840"/>
    </source>
</evidence>
<evidence type="ECO:0000313" key="12">
    <source>
        <dbReference type="EMBL" id="SPX56436.1"/>
    </source>
</evidence>
<evidence type="ECO:0000256" key="8">
    <source>
        <dbReference type="ARBA" id="ARBA00022989"/>
    </source>
</evidence>
<gene>
    <name evidence="12" type="ORF">NCTC9601_03637</name>
</gene>
<dbReference type="GO" id="GO:0008556">
    <property type="term" value="F:P-type potassium transmembrane transporter activity"/>
    <property type="evidence" value="ECO:0007669"/>
    <property type="project" value="InterPro"/>
</dbReference>
<accession>A0A2X1RKY9</accession>
<dbReference type="Proteomes" id="UP000251123">
    <property type="component" value="Unassembled WGS sequence"/>
</dbReference>
<reference evidence="12 13" key="1">
    <citation type="submission" date="2018-06" db="EMBL/GenBank/DDBJ databases">
        <authorList>
            <consortium name="Pathogen Informatics"/>
            <person name="Doyle S."/>
        </authorList>
    </citation>
    <scope>NUCLEOTIDE SEQUENCE [LARGE SCALE GENOMIC DNA]</scope>
    <source>
        <strain evidence="12 13">NCTC9601</strain>
    </source>
</reference>
<keyword evidence="8" id="KW-1133">Transmembrane helix</keyword>
<evidence type="ECO:0000256" key="4">
    <source>
        <dbReference type="ARBA" id="ARBA00022692"/>
    </source>
</evidence>
<protein>
    <submittedName>
        <fullName evidence="12">Potassium-transporting ATPase subunit C</fullName>
    </submittedName>
</protein>
<keyword evidence="4" id="KW-0812">Transmembrane</keyword>
<evidence type="ECO:0000313" key="13">
    <source>
        <dbReference type="Proteomes" id="UP000251123"/>
    </source>
</evidence>
<keyword evidence="7" id="KW-0630">Potassium</keyword>
<organism evidence="12 13">
    <name type="scientific">Klebsiella pneumoniae</name>
    <dbReference type="NCBI Taxonomy" id="573"/>
    <lineage>
        <taxon>Bacteria</taxon>
        <taxon>Pseudomonadati</taxon>
        <taxon>Pseudomonadota</taxon>
        <taxon>Gammaproteobacteria</taxon>
        <taxon>Enterobacterales</taxon>
        <taxon>Enterobacteriaceae</taxon>
        <taxon>Klebsiella/Raoultella group</taxon>
        <taxon>Klebsiella</taxon>
        <taxon>Klebsiella pneumoniae complex</taxon>
    </lineage>
</organism>
<evidence type="ECO:0000256" key="7">
    <source>
        <dbReference type="ARBA" id="ARBA00022958"/>
    </source>
</evidence>
<evidence type="ECO:0000256" key="2">
    <source>
        <dbReference type="ARBA" id="ARBA00022475"/>
    </source>
</evidence>
<name>A0A2X1RKY9_KLEPN</name>
<keyword evidence="10" id="KW-0472">Membrane</keyword>
<keyword evidence="6" id="KW-0067">ATP-binding</keyword>
<keyword evidence="2" id="KW-1003">Cell membrane</keyword>
<keyword evidence="9" id="KW-0406">Ion transport</keyword>
<dbReference type="GO" id="GO:0005524">
    <property type="term" value="F:ATP binding"/>
    <property type="evidence" value="ECO:0007669"/>
    <property type="project" value="UniProtKB-KW"/>
</dbReference>
<dbReference type="PANTHER" id="PTHR30042">
    <property type="entry name" value="POTASSIUM-TRANSPORTING ATPASE C CHAIN"/>
    <property type="match status" value="1"/>
</dbReference>
<evidence type="ECO:0000256" key="9">
    <source>
        <dbReference type="ARBA" id="ARBA00023065"/>
    </source>
</evidence>
<dbReference type="NCBIfam" id="NF001454">
    <property type="entry name" value="PRK00315.1"/>
    <property type="match status" value="1"/>
</dbReference>
<dbReference type="GO" id="GO:0016020">
    <property type="term" value="C:membrane"/>
    <property type="evidence" value="ECO:0007669"/>
    <property type="project" value="InterPro"/>
</dbReference>